<comment type="similarity">
    <text evidence="1">Belongs to the type-I restriction system S methylase family.</text>
</comment>
<comment type="caution">
    <text evidence="5">The sequence shown here is derived from an EMBL/GenBank/DDBJ whole genome shotgun (WGS) entry which is preliminary data.</text>
</comment>
<dbReference type="RefSeq" id="WP_172577469.1">
    <property type="nucleotide sequence ID" value="NZ_BLAP01000050.1"/>
</dbReference>
<dbReference type="InterPro" id="IPR052021">
    <property type="entry name" value="Type-I_RS_S_subunit"/>
</dbReference>
<dbReference type="Gene3D" id="3.90.220.20">
    <property type="entry name" value="DNA methylase specificity domains"/>
    <property type="match status" value="1"/>
</dbReference>
<dbReference type="PANTHER" id="PTHR30408:SF12">
    <property type="entry name" value="TYPE I RESTRICTION ENZYME MJAVIII SPECIFICITY SUBUNIT"/>
    <property type="match status" value="1"/>
</dbReference>
<sequence>MLELANTYFKNIFKPSGDSLISDYFLPQRGKNLLKRNVVHGKFPVVAGGLKPAAFHNCSNTKAPVITISASGANAGYVQIWGQEVWSSDSSYIDTTITDDIFFWYLLLKNKQKQIFDAQSGSAQPHIYPKHIGNLSIPNLDMSGVHDFNKLVTPIFNKIFQGQEENRYLIKLKNSLLNKYFS</sequence>
<dbReference type="Pfam" id="PF01420">
    <property type="entry name" value="Methylase_S"/>
    <property type="match status" value="1"/>
</dbReference>
<evidence type="ECO:0000256" key="1">
    <source>
        <dbReference type="ARBA" id="ARBA00010923"/>
    </source>
</evidence>
<evidence type="ECO:0000313" key="5">
    <source>
        <dbReference type="EMBL" id="GET12852.1"/>
    </source>
</evidence>
<dbReference type="InterPro" id="IPR000055">
    <property type="entry name" value="Restrct_endonuc_typeI_TRD"/>
</dbReference>
<dbReference type="InterPro" id="IPR044946">
    <property type="entry name" value="Restrct_endonuc_typeI_TRD_sf"/>
</dbReference>
<accession>A0A6F9Y5U5</accession>
<dbReference type="EMBL" id="BLAP01000050">
    <property type="protein sequence ID" value="GET12852.1"/>
    <property type="molecule type" value="Genomic_DNA"/>
</dbReference>
<dbReference type="PANTHER" id="PTHR30408">
    <property type="entry name" value="TYPE-1 RESTRICTION ENZYME ECOKI SPECIFICITY PROTEIN"/>
    <property type="match status" value="1"/>
</dbReference>
<keyword evidence="3" id="KW-0238">DNA-binding</keyword>
<dbReference type="Proteomes" id="UP000494160">
    <property type="component" value="Unassembled WGS sequence"/>
</dbReference>
<name>A0A6F9Y5U5_9LACO</name>
<dbReference type="SUPFAM" id="SSF116734">
    <property type="entry name" value="DNA methylase specificity domain"/>
    <property type="match status" value="1"/>
</dbReference>
<reference evidence="5" key="1">
    <citation type="submission" date="2019-10" db="EMBL/GenBank/DDBJ databases">
        <title>Lactobacillus agilis SN811 Whole Genome Sequencing Project.</title>
        <authorList>
            <person name="Suzuki S."/>
            <person name="Endo A."/>
            <person name="Maeno S."/>
            <person name="Shiwa Y."/>
            <person name="Matsutani M."/>
            <person name="Kajikawa A."/>
        </authorList>
    </citation>
    <scope>NUCLEOTIDE SEQUENCE</scope>
    <source>
        <strain evidence="5">SN811</strain>
    </source>
</reference>
<proteinExistence type="inferred from homology"/>
<evidence type="ECO:0000256" key="2">
    <source>
        <dbReference type="ARBA" id="ARBA00022747"/>
    </source>
</evidence>
<organism evidence="5">
    <name type="scientific">Ligilactobacillus agilis</name>
    <dbReference type="NCBI Taxonomy" id="1601"/>
    <lineage>
        <taxon>Bacteria</taxon>
        <taxon>Bacillati</taxon>
        <taxon>Bacillota</taxon>
        <taxon>Bacilli</taxon>
        <taxon>Lactobacillales</taxon>
        <taxon>Lactobacillaceae</taxon>
        <taxon>Ligilactobacillus</taxon>
    </lineage>
</organism>
<dbReference type="GO" id="GO:0009307">
    <property type="term" value="P:DNA restriction-modification system"/>
    <property type="evidence" value="ECO:0007669"/>
    <property type="project" value="UniProtKB-KW"/>
</dbReference>
<evidence type="ECO:0000256" key="3">
    <source>
        <dbReference type="ARBA" id="ARBA00023125"/>
    </source>
</evidence>
<dbReference type="GO" id="GO:0003677">
    <property type="term" value="F:DNA binding"/>
    <property type="evidence" value="ECO:0007669"/>
    <property type="project" value="UniProtKB-KW"/>
</dbReference>
<keyword evidence="2" id="KW-0680">Restriction system</keyword>
<dbReference type="CDD" id="cd17291">
    <property type="entry name" value="RMtype1_S_MgeORF438P-TRD-CR_like"/>
    <property type="match status" value="1"/>
</dbReference>
<evidence type="ECO:0000259" key="4">
    <source>
        <dbReference type="Pfam" id="PF01420"/>
    </source>
</evidence>
<dbReference type="AlphaFoldDB" id="A0A6F9Y5U5"/>
<feature type="domain" description="Type I restriction modification DNA specificity" evidence="4">
    <location>
        <begin position="41"/>
        <end position="138"/>
    </location>
</feature>
<gene>
    <name evidence="5" type="ORF">SN811_13520</name>
</gene>
<protein>
    <recommendedName>
        <fullName evidence="4">Type I restriction modification DNA specificity domain-containing protein</fullName>
    </recommendedName>
</protein>